<feature type="transmembrane region" description="Helical" evidence="1">
    <location>
        <begin position="237"/>
        <end position="255"/>
    </location>
</feature>
<protein>
    <recommendedName>
        <fullName evidence="4">DUF1189 domain-containing protein</fullName>
    </recommendedName>
</protein>
<sequence length="291" mass="32864">MAKGKNRLKPIDAPAYSYWQALYMSFYSRFLYVDVGKRWKGIGLVYLLLLVAVTSIPFALKMSSDFNKSFNEQLIEPLLQVPTIYIQDGEVKFDKPMPYFIKNDKGQDVIIIDTTGAINEITDAYPHLNILINKDVIYFKLPTPQVMGLGDEQINKGVSIVQPLAKGANMVFDGKKIVQDNAISGLKYVSQLMIYPLVVCILFSIYAIILLVAAFLGQVFSRIFFSFPLSFKNSARLLMVASTPMQTALIIFLTLNLIFPGFGFILLLLIVAYYCFAIYSLRAESRHMVNQ</sequence>
<feature type="transmembrane region" description="Helical" evidence="1">
    <location>
        <begin position="194"/>
        <end position="216"/>
    </location>
</feature>
<dbReference type="STRING" id="1122169.Lsha_0792"/>
<feature type="transmembrane region" description="Helical" evidence="1">
    <location>
        <begin position="44"/>
        <end position="60"/>
    </location>
</feature>
<name>A0A0W0Z1Y4_9GAMM</name>
<dbReference type="AlphaFoldDB" id="A0A0W0Z1Y4"/>
<evidence type="ECO:0000313" key="3">
    <source>
        <dbReference type="Proteomes" id="UP000054600"/>
    </source>
</evidence>
<evidence type="ECO:0008006" key="4">
    <source>
        <dbReference type="Google" id="ProtNLM"/>
    </source>
</evidence>
<keyword evidence="1" id="KW-0472">Membrane</keyword>
<dbReference type="Pfam" id="PF06691">
    <property type="entry name" value="DUF1189"/>
    <property type="match status" value="1"/>
</dbReference>
<dbReference type="eggNOG" id="ENOG502ZDS1">
    <property type="taxonomic scope" value="Bacteria"/>
</dbReference>
<dbReference type="PATRIC" id="fig|1122169.6.peg.914"/>
<keyword evidence="1" id="KW-0812">Transmembrane</keyword>
<organism evidence="2 3">
    <name type="scientific">Legionella shakespearei DSM 23087</name>
    <dbReference type="NCBI Taxonomy" id="1122169"/>
    <lineage>
        <taxon>Bacteria</taxon>
        <taxon>Pseudomonadati</taxon>
        <taxon>Pseudomonadota</taxon>
        <taxon>Gammaproteobacteria</taxon>
        <taxon>Legionellales</taxon>
        <taxon>Legionellaceae</taxon>
        <taxon>Legionella</taxon>
    </lineage>
</organism>
<proteinExistence type="predicted"/>
<dbReference type="EMBL" id="LNYW01000028">
    <property type="protein sequence ID" value="KTD63106.1"/>
    <property type="molecule type" value="Genomic_DNA"/>
</dbReference>
<dbReference type="InterPro" id="IPR009574">
    <property type="entry name" value="DUF1189"/>
</dbReference>
<keyword evidence="1" id="KW-1133">Transmembrane helix</keyword>
<reference evidence="2 3" key="1">
    <citation type="submission" date="2015-11" db="EMBL/GenBank/DDBJ databases">
        <title>Genomic analysis of 38 Legionella species identifies large and diverse effector repertoires.</title>
        <authorList>
            <person name="Burstein D."/>
            <person name="Amaro F."/>
            <person name="Zusman T."/>
            <person name="Lifshitz Z."/>
            <person name="Cohen O."/>
            <person name="Gilbert J.A."/>
            <person name="Pupko T."/>
            <person name="Shuman H.A."/>
            <person name="Segal G."/>
        </authorList>
    </citation>
    <scope>NUCLEOTIDE SEQUENCE [LARGE SCALE GENOMIC DNA]</scope>
    <source>
        <strain evidence="2 3">ATCC 49655</strain>
    </source>
</reference>
<accession>A0A0W0Z1Y4</accession>
<evidence type="ECO:0000256" key="1">
    <source>
        <dbReference type="SAM" id="Phobius"/>
    </source>
</evidence>
<dbReference type="Proteomes" id="UP000054600">
    <property type="component" value="Unassembled WGS sequence"/>
</dbReference>
<evidence type="ECO:0000313" key="2">
    <source>
        <dbReference type="EMBL" id="KTD63106.1"/>
    </source>
</evidence>
<comment type="caution">
    <text evidence="2">The sequence shown here is derived from an EMBL/GenBank/DDBJ whole genome shotgun (WGS) entry which is preliminary data.</text>
</comment>
<keyword evidence="3" id="KW-1185">Reference proteome</keyword>
<gene>
    <name evidence="2" type="ORF">Lsha_0792</name>
</gene>
<feature type="transmembrane region" description="Helical" evidence="1">
    <location>
        <begin position="261"/>
        <end position="281"/>
    </location>
</feature>